<evidence type="ECO:0000313" key="2">
    <source>
        <dbReference type="Proteomes" id="UP000242427"/>
    </source>
</evidence>
<dbReference type="Proteomes" id="UP000242427">
    <property type="component" value="Unassembled WGS sequence"/>
</dbReference>
<name>A0A9X7JLM2_9ACTN</name>
<dbReference type="InterPro" id="IPR025591">
    <property type="entry name" value="RloB"/>
</dbReference>
<keyword evidence="2" id="KW-1185">Reference proteome</keyword>
<dbReference type="Pfam" id="PF13707">
    <property type="entry name" value="RloB"/>
    <property type="match status" value="1"/>
</dbReference>
<dbReference type="OrthoDB" id="9796523at2"/>
<protein>
    <submittedName>
        <fullName evidence="1">RloB</fullName>
    </submittedName>
</protein>
<sequence length="205" mass="23221">MTRTPKRNGRCGPGPSFESNVLRLPGGRRARDRLLVVCGAKVTEKDYLLGLVDHVANPAVTVRIRTKSCAPEQLITYAARERDRIGDDFDQVWCVFDVDHFEVACAVTAARRMGIHVAVSNPCFELWLILHFSVHTAPVRTYRELLPYLKRHVPAYEKARLDFRDFEGGWPEAGRRAQRLATKGREHETNPSTGVWALVSRIATR</sequence>
<evidence type="ECO:0000313" key="1">
    <source>
        <dbReference type="EMBL" id="PSJ25843.1"/>
    </source>
</evidence>
<dbReference type="AlphaFoldDB" id="A0A9X7JLM2"/>
<comment type="caution">
    <text evidence="1">The sequence shown here is derived from an EMBL/GenBank/DDBJ whole genome shotgun (WGS) entry which is preliminary data.</text>
</comment>
<dbReference type="EMBL" id="PXWG01000099">
    <property type="protein sequence ID" value="PSJ25843.1"/>
    <property type="molecule type" value="Genomic_DNA"/>
</dbReference>
<dbReference type="RefSeq" id="WP_106680367.1">
    <property type="nucleotide sequence ID" value="NZ_PXWG01000099.1"/>
</dbReference>
<accession>A0A9X7JLM2</accession>
<gene>
    <name evidence="1" type="ORF">B7P34_25990</name>
</gene>
<organism evidence="1 2">
    <name type="scientific">Streptosporangium nondiastaticum</name>
    <dbReference type="NCBI Taxonomy" id="35764"/>
    <lineage>
        <taxon>Bacteria</taxon>
        <taxon>Bacillati</taxon>
        <taxon>Actinomycetota</taxon>
        <taxon>Actinomycetes</taxon>
        <taxon>Streptosporangiales</taxon>
        <taxon>Streptosporangiaceae</taxon>
        <taxon>Streptosporangium</taxon>
    </lineage>
</organism>
<proteinExistence type="predicted"/>
<reference evidence="1 2" key="1">
    <citation type="submission" date="2018-03" db="EMBL/GenBank/DDBJ databases">
        <title>Chitinolytic properties of Streptosporangium nondiastaticum TBG75A20.</title>
        <authorList>
            <person name="Gayathri V."/>
            <person name="Shiburaj S."/>
        </authorList>
    </citation>
    <scope>NUCLEOTIDE SEQUENCE [LARGE SCALE GENOMIC DNA]</scope>
    <source>
        <strain evidence="1 2">TBG75A20</strain>
    </source>
</reference>